<dbReference type="FunFam" id="2.30.22.10:FF:000001">
    <property type="entry name" value="Protein GrpE"/>
    <property type="match status" value="1"/>
</dbReference>
<dbReference type="Proteomes" id="UP000219329">
    <property type="component" value="Unassembled WGS sequence"/>
</dbReference>
<dbReference type="GO" id="GO:0051087">
    <property type="term" value="F:protein-folding chaperone binding"/>
    <property type="evidence" value="ECO:0007669"/>
    <property type="project" value="InterPro"/>
</dbReference>
<feature type="region of interest" description="Disordered" evidence="14">
    <location>
        <begin position="1"/>
        <end position="52"/>
    </location>
</feature>
<evidence type="ECO:0000256" key="10">
    <source>
        <dbReference type="HAMAP-Rule" id="MF_01151"/>
    </source>
</evidence>
<dbReference type="CDD" id="cd00446">
    <property type="entry name" value="GrpE"/>
    <property type="match status" value="1"/>
</dbReference>
<dbReference type="NCBIfam" id="NF010737">
    <property type="entry name" value="PRK14139.1"/>
    <property type="match status" value="1"/>
</dbReference>
<evidence type="ECO:0000256" key="8">
    <source>
        <dbReference type="ARBA" id="ARBA00072274"/>
    </source>
</evidence>
<evidence type="ECO:0000256" key="14">
    <source>
        <dbReference type="SAM" id="MobiDB-lite"/>
    </source>
</evidence>
<dbReference type="PROSITE" id="PS01071">
    <property type="entry name" value="GRPE"/>
    <property type="match status" value="1"/>
</dbReference>
<dbReference type="GO" id="GO:0005829">
    <property type="term" value="C:cytosol"/>
    <property type="evidence" value="ECO:0007669"/>
    <property type="project" value="TreeGrafter"/>
</dbReference>
<dbReference type="InterPro" id="IPR009012">
    <property type="entry name" value="GrpE_head"/>
</dbReference>
<dbReference type="AlphaFoldDB" id="A0A2A5WFT7"/>
<dbReference type="SUPFAM" id="SSF51064">
    <property type="entry name" value="Head domain of nucleotide exchange factor GrpE"/>
    <property type="match status" value="1"/>
</dbReference>
<comment type="subunit">
    <text evidence="3 10">Homodimer.</text>
</comment>
<dbReference type="EMBL" id="NTJZ01000002">
    <property type="protein sequence ID" value="PDH35107.1"/>
    <property type="molecule type" value="Genomic_DNA"/>
</dbReference>
<dbReference type="Pfam" id="PF01025">
    <property type="entry name" value="GrpE"/>
    <property type="match status" value="1"/>
</dbReference>
<comment type="subcellular location">
    <subcellularLocation>
        <location evidence="1 10">Cytoplasm</location>
    </subcellularLocation>
</comment>
<evidence type="ECO:0000256" key="9">
    <source>
        <dbReference type="ARBA" id="ARBA00076414"/>
    </source>
</evidence>
<evidence type="ECO:0000313" key="15">
    <source>
        <dbReference type="EMBL" id="PDH35107.1"/>
    </source>
</evidence>
<sequence>MSKTTPDNGAEADQDNEIQSQDQPELAETGELVDGGDPQTSEKSSSPEGLDLEQVLEKLAAAELAAEHAKDDLLRVQAEMQNLRRRTEQDIEKAHKYGQEKFSIELLSVMDNLERALTAASEHEDDSVKAIYDGVDLTLKSFIDCFSKFNIETLDPLGEPFDPQTHQAMGMQENPEVEPNTVIAVMQKGYTLHGRVIRPAMVMVAKESSLKVNEEE</sequence>
<dbReference type="PANTHER" id="PTHR21237:SF23">
    <property type="entry name" value="GRPE PROTEIN HOMOLOG, MITOCHONDRIAL"/>
    <property type="match status" value="1"/>
</dbReference>
<gene>
    <name evidence="10" type="primary">grpE</name>
    <name evidence="15" type="ORF">CNF02_03510</name>
</gene>
<evidence type="ECO:0000256" key="1">
    <source>
        <dbReference type="ARBA" id="ARBA00004496"/>
    </source>
</evidence>
<keyword evidence="5 10" id="KW-0346">Stress response</keyword>
<keyword evidence="4 10" id="KW-0963">Cytoplasm</keyword>
<dbReference type="GO" id="GO:0006457">
    <property type="term" value="P:protein folding"/>
    <property type="evidence" value="ECO:0007669"/>
    <property type="project" value="InterPro"/>
</dbReference>
<evidence type="ECO:0000256" key="11">
    <source>
        <dbReference type="RuleBase" id="RU000639"/>
    </source>
</evidence>
<feature type="coiled-coil region" evidence="13">
    <location>
        <begin position="52"/>
        <end position="86"/>
    </location>
</feature>
<protein>
    <recommendedName>
        <fullName evidence="8 10">Protein GrpE</fullName>
    </recommendedName>
    <alternativeName>
        <fullName evidence="9 10">HSP-70 cofactor</fullName>
    </alternativeName>
</protein>
<feature type="compositionally biased region" description="Polar residues" evidence="14">
    <location>
        <begin position="38"/>
        <end position="47"/>
    </location>
</feature>
<dbReference type="Gene3D" id="2.30.22.10">
    <property type="entry name" value="Head domain of nucleotide exchange factor GrpE"/>
    <property type="match status" value="1"/>
</dbReference>
<dbReference type="PANTHER" id="PTHR21237">
    <property type="entry name" value="GRPE PROTEIN"/>
    <property type="match status" value="1"/>
</dbReference>
<proteinExistence type="inferred from homology"/>
<evidence type="ECO:0000256" key="4">
    <source>
        <dbReference type="ARBA" id="ARBA00022490"/>
    </source>
</evidence>
<dbReference type="NCBIfam" id="NF010738">
    <property type="entry name" value="PRK14140.1"/>
    <property type="match status" value="1"/>
</dbReference>
<organism evidence="15 16">
    <name type="scientific">OM182 bacterium MED-G28</name>
    <dbReference type="NCBI Taxonomy" id="1986256"/>
    <lineage>
        <taxon>Bacteria</taxon>
        <taxon>Pseudomonadati</taxon>
        <taxon>Pseudomonadota</taxon>
        <taxon>Gammaproteobacteria</taxon>
        <taxon>OMG group</taxon>
        <taxon>OM182 clade</taxon>
    </lineage>
</organism>
<comment type="caution">
    <text evidence="15">The sequence shown here is derived from an EMBL/GenBank/DDBJ whole genome shotgun (WGS) entry which is preliminary data.</text>
</comment>
<reference evidence="15 16" key="1">
    <citation type="submission" date="2017-08" db="EMBL/GenBank/DDBJ databases">
        <title>Fine stratification of microbial communities through a metagenomic profile of the photic zone.</title>
        <authorList>
            <person name="Haro-Moreno J.M."/>
            <person name="Lopez-Perez M."/>
            <person name="De La Torre J."/>
            <person name="Picazo A."/>
            <person name="Camacho A."/>
            <person name="Rodriguez-Valera F."/>
        </authorList>
    </citation>
    <scope>NUCLEOTIDE SEQUENCE [LARGE SCALE GENOMIC DNA]</scope>
    <source>
        <strain evidence="15">MED-G28</strain>
    </source>
</reference>
<dbReference type="GO" id="GO:0042803">
    <property type="term" value="F:protein homodimerization activity"/>
    <property type="evidence" value="ECO:0007669"/>
    <property type="project" value="InterPro"/>
</dbReference>
<evidence type="ECO:0000256" key="7">
    <source>
        <dbReference type="ARBA" id="ARBA00053401"/>
    </source>
</evidence>
<evidence type="ECO:0000256" key="3">
    <source>
        <dbReference type="ARBA" id="ARBA00011738"/>
    </source>
</evidence>
<dbReference type="InterPro" id="IPR000740">
    <property type="entry name" value="GrpE"/>
</dbReference>
<evidence type="ECO:0000256" key="12">
    <source>
        <dbReference type="RuleBase" id="RU004478"/>
    </source>
</evidence>
<evidence type="ECO:0000256" key="2">
    <source>
        <dbReference type="ARBA" id="ARBA00009054"/>
    </source>
</evidence>
<dbReference type="PRINTS" id="PR00773">
    <property type="entry name" value="GRPEPROTEIN"/>
</dbReference>
<dbReference type="GO" id="GO:0051082">
    <property type="term" value="F:unfolded protein binding"/>
    <property type="evidence" value="ECO:0007669"/>
    <property type="project" value="TreeGrafter"/>
</dbReference>
<comment type="function">
    <text evidence="7 10 11">Participates actively in the response to hyperosmotic and heat shock by preventing the aggregation of stress-denatured proteins, in association with DnaK and GrpE. It is the nucleotide exchange factor for DnaK and may function as a thermosensor. Unfolded proteins bind initially to DnaJ; upon interaction with the DnaJ-bound protein, DnaK hydrolyzes its bound ATP, resulting in the formation of a stable complex. GrpE releases ADP from DnaK; ATP binding to DnaK triggers the release of the substrate protein, thus completing the reaction cycle. Several rounds of ATP-dependent interactions between DnaJ, DnaK and GrpE are required for fully efficient folding.</text>
</comment>
<evidence type="ECO:0000256" key="5">
    <source>
        <dbReference type="ARBA" id="ARBA00023016"/>
    </source>
</evidence>
<dbReference type="HAMAP" id="MF_01151">
    <property type="entry name" value="GrpE"/>
    <property type="match status" value="1"/>
</dbReference>
<dbReference type="Gene3D" id="3.90.20.20">
    <property type="match status" value="1"/>
</dbReference>
<keyword evidence="13" id="KW-0175">Coiled coil</keyword>
<name>A0A2A5WFT7_9GAMM</name>
<dbReference type="GO" id="GO:0000774">
    <property type="term" value="F:adenyl-nucleotide exchange factor activity"/>
    <property type="evidence" value="ECO:0007669"/>
    <property type="project" value="InterPro"/>
</dbReference>
<dbReference type="NCBIfam" id="NF010748">
    <property type="entry name" value="PRK14150.1"/>
    <property type="match status" value="1"/>
</dbReference>
<dbReference type="SUPFAM" id="SSF58014">
    <property type="entry name" value="Coiled-coil domain of nucleotide exchange factor GrpE"/>
    <property type="match status" value="1"/>
</dbReference>
<evidence type="ECO:0000256" key="13">
    <source>
        <dbReference type="SAM" id="Coils"/>
    </source>
</evidence>
<comment type="similarity">
    <text evidence="2 10 12">Belongs to the GrpE family.</text>
</comment>
<dbReference type="InterPro" id="IPR013805">
    <property type="entry name" value="GrpE_CC"/>
</dbReference>
<accession>A0A2A5WFT7</accession>
<evidence type="ECO:0000256" key="6">
    <source>
        <dbReference type="ARBA" id="ARBA00023186"/>
    </source>
</evidence>
<keyword evidence="6 10" id="KW-0143">Chaperone</keyword>
<evidence type="ECO:0000313" key="16">
    <source>
        <dbReference type="Proteomes" id="UP000219329"/>
    </source>
</evidence>